<dbReference type="EMBL" id="NEDP02005561">
    <property type="protein sequence ID" value="OWF38581.1"/>
    <property type="molecule type" value="Genomic_DNA"/>
</dbReference>
<dbReference type="AlphaFoldDB" id="A0A210PQ20"/>
<dbReference type="Proteomes" id="UP000242188">
    <property type="component" value="Unassembled WGS sequence"/>
</dbReference>
<sequence>MKKWCDMGTYAFHTMEITMYDKDIADSLYRWSRRKRYFNHWHPIPLPWKIDSMILGDYLNHKNTQSQAQSRFPGNNGTTSFNIPTWHPNMAAVTLLNTKDNRRRFT</sequence>
<evidence type="ECO:0000313" key="1">
    <source>
        <dbReference type="EMBL" id="OWF38581.1"/>
    </source>
</evidence>
<accession>A0A210PQ20</accession>
<keyword evidence="2" id="KW-1185">Reference proteome</keyword>
<protein>
    <submittedName>
        <fullName evidence="1">Uncharacterized protein</fullName>
    </submittedName>
</protein>
<name>A0A210PQ20_MIZYE</name>
<reference evidence="1 2" key="1">
    <citation type="journal article" date="2017" name="Nat. Ecol. Evol.">
        <title>Scallop genome provides insights into evolution of bilaterian karyotype and development.</title>
        <authorList>
            <person name="Wang S."/>
            <person name="Zhang J."/>
            <person name="Jiao W."/>
            <person name="Li J."/>
            <person name="Xun X."/>
            <person name="Sun Y."/>
            <person name="Guo X."/>
            <person name="Huan P."/>
            <person name="Dong B."/>
            <person name="Zhang L."/>
            <person name="Hu X."/>
            <person name="Sun X."/>
            <person name="Wang J."/>
            <person name="Zhao C."/>
            <person name="Wang Y."/>
            <person name="Wang D."/>
            <person name="Huang X."/>
            <person name="Wang R."/>
            <person name="Lv J."/>
            <person name="Li Y."/>
            <person name="Zhang Z."/>
            <person name="Liu B."/>
            <person name="Lu W."/>
            <person name="Hui Y."/>
            <person name="Liang J."/>
            <person name="Zhou Z."/>
            <person name="Hou R."/>
            <person name="Li X."/>
            <person name="Liu Y."/>
            <person name="Li H."/>
            <person name="Ning X."/>
            <person name="Lin Y."/>
            <person name="Zhao L."/>
            <person name="Xing Q."/>
            <person name="Dou J."/>
            <person name="Li Y."/>
            <person name="Mao J."/>
            <person name="Guo H."/>
            <person name="Dou H."/>
            <person name="Li T."/>
            <person name="Mu C."/>
            <person name="Jiang W."/>
            <person name="Fu Q."/>
            <person name="Fu X."/>
            <person name="Miao Y."/>
            <person name="Liu J."/>
            <person name="Yu Q."/>
            <person name="Li R."/>
            <person name="Liao H."/>
            <person name="Li X."/>
            <person name="Kong Y."/>
            <person name="Jiang Z."/>
            <person name="Chourrout D."/>
            <person name="Li R."/>
            <person name="Bao Z."/>
        </authorList>
    </citation>
    <scope>NUCLEOTIDE SEQUENCE [LARGE SCALE GENOMIC DNA]</scope>
    <source>
        <strain evidence="1 2">PY_sf001</strain>
    </source>
</reference>
<comment type="caution">
    <text evidence="1">The sequence shown here is derived from an EMBL/GenBank/DDBJ whole genome shotgun (WGS) entry which is preliminary data.</text>
</comment>
<organism evidence="1 2">
    <name type="scientific">Mizuhopecten yessoensis</name>
    <name type="common">Japanese scallop</name>
    <name type="synonym">Patinopecten yessoensis</name>
    <dbReference type="NCBI Taxonomy" id="6573"/>
    <lineage>
        <taxon>Eukaryota</taxon>
        <taxon>Metazoa</taxon>
        <taxon>Spiralia</taxon>
        <taxon>Lophotrochozoa</taxon>
        <taxon>Mollusca</taxon>
        <taxon>Bivalvia</taxon>
        <taxon>Autobranchia</taxon>
        <taxon>Pteriomorphia</taxon>
        <taxon>Pectinida</taxon>
        <taxon>Pectinoidea</taxon>
        <taxon>Pectinidae</taxon>
        <taxon>Mizuhopecten</taxon>
    </lineage>
</organism>
<evidence type="ECO:0000313" key="2">
    <source>
        <dbReference type="Proteomes" id="UP000242188"/>
    </source>
</evidence>
<gene>
    <name evidence="1" type="ORF">KP79_PYT08958</name>
</gene>
<proteinExistence type="predicted"/>